<evidence type="ECO:0000313" key="3">
    <source>
        <dbReference type="Proteomes" id="UP000467385"/>
    </source>
</evidence>
<dbReference type="AlphaFoldDB" id="A0A7I7Y8Y9"/>
<evidence type="ECO:0000256" key="1">
    <source>
        <dbReference type="SAM" id="MobiDB-lite"/>
    </source>
</evidence>
<keyword evidence="3" id="KW-1185">Reference proteome</keyword>
<dbReference type="Proteomes" id="UP000467385">
    <property type="component" value="Chromosome"/>
</dbReference>
<accession>A0A7I7Y8Y9</accession>
<sequence length="116" mass="12483">MHADPVESVPEALGPTRVLVPCGVRKYYLRELPGRSQHSFIELLSAGSGSDLSEHPGAVVGVVEYVYFDVFSRRWARHNHRPNNRRGEPGNLDDADRGSGACSGSALGVCRPPAGS</sequence>
<evidence type="ECO:0000313" key="2">
    <source>
        <dbReference type="EMBL" id="BBZ38189.1"/>
    </source>
</evidence>
<feature type="region of interest" description="Disordered" evidence="1">
    <location>
        <begin position="78"/>
        <end position="116"/>
    </location>
</feature>
<gene>
    <name evidence="2" type="ORF">MCNS_12520</name>
</gene>
<protein>
    <submittedName>
        <fullName evidence="2">Uncharacterized protein</fullName>
    </submittedName>
</protein>
<proteinExistence type="predicted"/>
<name>A0A7I7Y8Y9_9MYCO</name>
<reference evidence="2 3" key="1">
    <citation type="journal article" date="2019" name="Emerg. Microbes Infect.">
        <title>Comprehensive subspecies identification of 175 nontuberculous mycobacteria species based on 7547 genomic profiles.</title>
        <authorList>
            <person name="Matsumoto Y."/>
            <person name="Kinjo T."/>
            <person name="Motooka D."/>
            <person name="Nabeya D."/>
            <person name="Jung N."/>
            <person name="Uechi K."/>
            <person name="Horii T."/>
            <person name="Iida T."/>
            <person name="Fujita J."/>
            <person name="Nakamura S."/>
        </authorList>
    </citation>
    <scope>NUCLEOTIDE SEQUENCE [LARGE SCALE GENOMIC DNA]</scope>
    <source>
        <strain evidence="2 3">JCM 14738</strain>
    </source>
</reference>
<organism evidence="2 3">
    <name type="scientific">Mycobacterium conspicuum</name>
    <dbReference type="NCBI Taxonomy" id="44010"/>
    <lineage>
        <taxon>Bacteria</taxon>
        <taxon>Bacillati</taxon>
        <taxon>Actinomycetota</taxon>
        <taxon>Actinomycetes</taxon>
        <taxon>Mycobacteriales</taxon>
        <taxon>Mycobacteriaceae</taxon>
        <taxon>Mycobacterium</taxon>
    </lineage>
</organism>
<dbReference type="EMBL" id="AP022613">
    <property type="protein sequence ID" value="BBZ38189.1"/>
    <property type="molecule type" value="Genomic_DNA"/>
</dbReference>